<accession>A0A6A6GAE4</accession>
<organism evidence="1 2">
    <name type="scientific">Elsinoe ampelina</name>
    <dbReference type="NCBI Taxonomy" id="302913"/>
    <lineage>
        <taxon>Eukaryota</taxon>
        <taxon>Fungi</taxon>
        <taxon>Dikarya</taxon>
        <taxon>Ascomycota</taxon>
        <taxon>Pezizomycotina</taxon>
        <taxon>Dothideomycetes</taxon>
        <taxon>Dothideomycetidae</taxon>
        <taxon>Myriangiales</taxon>
        <taxon>Elsinoaceae</taxon>
        <taxon>Elsinoe</taxon>
    </lineage>
</organism>
<evidence type="ECO:0000313" key="1">
    <source>
        <dbReference type="EMBL" id="KAF2222664.1"/>
    </source>
</evidence>
<sequence>MRRRSRAMCHTLLVHTTPAGTCVDGRVEGQAQPIIQDLRTRLAPFGSKMGFLQADWSFQTQSLSGFSVQTAPITIRLWRLRETRRVHFAFRHTKHLQRTLHPHPVSIDIDTDTVCSIESPHA</sequence>
<keyword evidence="2" id="KW-1185">Reference proteome</keyword>
<proteinExistence type="predicted"/>
<dbReference type="OrthoDB" id="10398852at2759"/>
<protein>
    <submittedName>
        <fullName evidence="1">Uncharacterized protein</fullName>
    </submittedName>
</protein>
<dbReference type="Proteomes" id="UP000799538">
    <property type="component" value="Unassembled WGS sequence"/>
</dbReference>
<gene>
    <name evidence="1" type="ORF">BDZ85DRAFT_130955</name>
</gene>
<name>A0A6A6GAE4_9PEZI</name>
<dbReference type="AlphaFoldDB" id="A0A6A6GAE4"/>
<reference evidence="2" key="1">
    <citation type="journal article" date="2020" name="Stud. Mycol.">
        <title>101 Dothideomycetes genomes: A test case for predicting lifestyles and emergence of pathogens.</title>
        <authorList>
            <person name="Haridas S."/>
            <person name="Albert R."/>
            <person name="Binder M."/>
            <person name="Bloem J."/>
            <person name="LaButti K."/>
            <person name="Salamov A."/>
            <person name="Andreopoulos B."/>
            <person name="Baker S."/>
            <person name="Barry K."/>
            <person name="Bills G."/>
            <person name="Bluhm B."/>
            <person name="Cannon C."/>
            <person name="Castanera R."/>
            <person name="Culley D."/>
            <person name="Daum C."/>
            <person name="Ezra D."/>
            <person name="Gonzalez J."/>
            <person name="Henrissat B."/>
            <person name="Kuo A."/>
            <person name="Liang C."/>
            <person name="Lipzen A."/>
            <person name="Lutzoni F."/>
            <person name="Magnuson J."/>
            <person name="Mondo S."/>
            <person name="Nolan M."/>
            <person name="Ohm R."/>
            <person name="Pangilinan J."/>
            <person name="Park H.-J."/>
            <person name="Ramirez L."/>
            <person name="Alfaro M."/>
            <person name="Sun H."/>
            <person name="Tritt A."/>
            <person name="Yoshinaga Y."/>
            <person name="Zwiers L.-H."/>
            <person name="Turgeon B."/>
            <person name="Goodwin S."/>
            <person name="Spatafora J."/>
            <person name="Crous P."/>
            <person name="Grigoriev I."/>
        </authorList>
    </citation>
    <scope>NUCLEOTIDE SEQUENCE [LARGE SCALE GENOMIC DNA]</scope>
    <source>
        <strain evidence="2">CECT 20119</strain>
    </source>
</reference>
<evidence type="ECO:0000313" key="2">
    <source>
        <dbReference type="Proteomes" id="UP000799538"/>
    </source>
</evidence>
<dbReference type="EMBL" id="ML992508">
    <property type="protein sequence ID" value="KAF2222664.1"/>
    <property type="molecule type" value="Genomic_DNA"/>
</dbReference>